<reference evidence="1" key="1">
    <citation type="submission" date="2021-02" db="EMBL/GenBank/DDBJ databases">
        <title>Infant gut strain persistence is associated with maternal origin, phylogeny, and functional potential including surface adhesion and iron acquisition.</title>
        <authorList>
            <person name="Lou Y.C."/>
        </authorList>
    </citation>
    <scope>NUCLEOTIDE SEQUENCE</scope>
    <source>
        <strain evidence="1">L3_060_052G1_dasL3_060_052G1_concoct_1</strain>
    </source>
</reference>
<dbReference type="EMBL" id="JAGZZP010000010">
    <property type="protein sequence ID" value="MBS6535363.1"/>
    <property type="molecule type" value="Genomic_DNA"/>
</dbReference>
<gene>
    <name evidence="1" type="ORF">KH327_05985</name>
</gene>
<evidence type="ECO:0000313" key="1">
    <source>
        <dbReference type="EMBL" id="MBS6535363.1"/>
    </source>
</evidence>
<name>A0A943SNH5_9FIRM</name>
<protein>
    <submittedName>
        <fullName evidence="1">Uncharacterized protein</fullName>
    </submittedName>
</protein>
<dbReference type="AlphaFoldDB" id="A0A943SNH5"/>
<evidence type="ECO:0000313" key="2">
    <source>
        <dbReference type="Proteomes" id="UP000748991"/>
    </source>
</evidence>
<comment type="caution">
    <text evidence="1">The sequence shown here is derived from an EMBL/GenBank/DDBJ whole genome shotgun (WGS) entry which is preliminary data.</text>
</comment>
<sequence length="61" mass="7474">MLYLLLIVACTIYALYKYTKECNIEREEKFEKEVLQLIEDVEKKQRTENFIENWLNISKEI</sequence>
<organism evidence="1 2">
    <name type="scientific">Peptoniphilus harei</name>
    <dbReference type="NCBI Taxonomy" id="54005"/>
    <lineage>
        <taxon>Bacteria</taxon>
        <taxon>Bacillati</taxon>
        <taxon>Bacillota</taxon>
        <taxon>Tissierellia</taxon>
        <taxon>Tissierellales</taxon>
        <taxon>Peptoniphilaceae</taxon>
        <taxon>Peptoniphilus</taxon>
    </lineage>
</organism>
<dbReference type="Proteomes" id="UP000748991">
    <property type="component" value="Unassembled WGS sequence"/>
</dbReference>
<proteinExistence type="predicted"/>
<accession>A0A943SNH5</accession>